<dbReference type="PANTHER" id="PTHR45856:SF24">
    <property type="entry name" value="FUNGAL LIPASE-LIKE DOMAIN-CONTAINING PROTEIN"/>
    <property type="match status" value="1"/>
</dbReference>
<dbReference type="InterPro" id="IPR051218">
    <property type="entry name" value="Sec_MonoDiacylglyc_Lipase"/>
</dbReference>
<dbReference type="InterPro" id="IPR002921">
    <property type="entry name" value="Fungal_lipase-type"/>
</dbReference>
<dbReference type="eggNOG" id="COG3675">
    <property type="taxonomic scope" value="Bacteria"/>
</dbReference>
<dbReference type="Gene3D" id="3.40.50.1820">
    <property type="entry name" value="alpha/beta hydrolase"/>
    <property type="match status" value="1"/>
</dbReference>
<dbReference type="RefSeq" id="WP_013032521.1">
    <property type="nucleotide sequence ID" value="NC_013960.1"/>
</dbReference>
<dbReference type="HOGENOM" id="CLU_032957_4_0_6"/>
<evidence type="ECO:0000259" key="1">
    <source>
        <dbReference type="Pfam" id="PF01764"/>
    </source>
</evidence>
<gene>
    <name evidence="2" type="ordered locus">Nhal_1483</name>
</gene>
<reference evidence="3" key="1">
    <citation type="submission" date="2010-04" db="EMBL/GenBank/DDBJ databases">
        <title>Complete genome sequence of Nitrosococcus halophilus Nc4, a salt-adapted, aerobic obligate ammonia-oxidizing sulfur purple bacterium.</title>
        <authorList>
            <consortium name="US DOE Joint Genome Institute"/>
            <person name="Campbell M.A."/>
            <person name="Malfatti S.A."/>
            <person name="Chain P.S.G."/>
            <person name="Heidelberg J.F."/>
            <person name="Ward B.B."/>
            <person name="Klotz M.G."/>
        </authorList>
    </citation>
    <scope>NUCLEOTIDE SEQUENCE [LARGE SCALE GENOMIC DNA]</scope>
    <source>
        <strain evidence="3">Nc4</strain>
    </source>
</reference>
<dbReference type="PROSITE" id="PS51257">
    <property type="entry name" value="PROKAR_LIPOPROTEIN"/>
    <property type="match status" value="1"/>
</dbReference>
<dbReference type="InterPro" id="IPR029058">
    <property type="entry name" value="AB_hydrolase_fold"/>
</dbReference>
<evidence type="ECO:0000313" key="3">
    <source>
        <dbReference type="Proteomes" id="UP000001844"/>
    </source>
</evidence>
<feature type="domain" description="Fungal lipase-type" evidence="1">
    <location>
        <begin position="77"/>
        <end position="205"/>
    </location>
</feature>
<dbReference type="Proteomes" id="UP000001844">
    <property type="component" value="Chromosome"/>
</dbReference>
<protein>
    <submittedName>
        <fullName evidence="2">Lipase class 3</fullName>
    </submittedName>
</protein>
<dbReference type="AlphaFoldDB" id="D5C173"/>
<dbReference type="SUPFAM" id="SSF53474">
    <property type="entry name" value="alpha/beta-Hydrolases"/>
    <property type="match status" value="1"/>
</dbReference>
<dbReference type="GO" id="GO:0006629">
    <property type="term" value="P:lipid metabolic process"/>
    <property type="evidence" value="ECO:0007669"/>
    <property type="project" value="InterPro"/>
</dbReference>
<evidence type="ECO:0000313" key="2">
    <source>
        <dbReference type="EMBL" id="ADE14630.1"/>
    </source>
</evidence>
<dbReference type="KEGG" id="nhl:Nhal_1483"/>
<dbReference type="PANTHER" id="PTHR45856">
    <property type="entry name" value="ALPHA/BETA-HYDROLASES SUPERFAMILY PROTEIN"/>
    <property type="match status" value="1"/>
</dbReference>
<dbReference type="STRING" id="472759.Nhal_1483"/>
<proteinExistence type="predicted"/>
<accession>D5C173</accession>
<sequence>MDARDYVYDPTETPFQPRAESYHAHNALGLACASNLAYEDSAIIEPMVRQWGFDHYRFVQEKETQAFVCGNANLVLLLFRGTEARNLKDWHTNVMLKLVSGPAGEVHRGFWEALMGIWPKLQDALSESRTAQQPLWLGGHSLGGALALLAGARLQLQEQIPVQGVYTFGQPRAGNYSFARAFDQAFEGRGIRFINNNDIVPHVPLPGPRLRYWHTERLIYIDGEGKLSPDLPLWKRLRNSFQGATRDLDKLGQEAFRDHAMNSYVHRIREAIKSGR</sequence>
<name>D5C173_NITHN</name>
<dbReference type="EMBL" id="CP001798">
    <property type="protein sequence ID" value="ADE14630.1"/>
    <property type="molecule type" value="Genomic_DNA"/>
</dbReference>
<dbReference type="OrthoDB" id="5792694at2"/>
<keyword evidence="3" id="KW-1185">Reference proteome</keyword>
<dbReference type="Pfam" id="PF01764">
    <property type="entry name" value="Lipase_3"/>
    <property type="match status" value="1"/>
</dbReference>
<dbReference type="CDD" id="cd00519">
    <property type="entry name" value="Lipase_3"/>
    <property type="match status" value="1"/>
</dbReference>
<organism evidence="2 3">
    <name type="scientific">Nitrosococcus halophilus (strain Nc4)</name>
    <dbReference type="NCBI Taxonomy" id="472759"/>
    <lineage>
        <taxon>Bacteria</taxon>
        <taxon>Pseudomonadati</taxon>
        <taxon>Pseudomonadota</taxon>
        <taxon>Gammaproteobacteria</taxon>
        <taxon>Chromatiales</taxon>
        <taxon>Chromatiaceae</taxon>
        <taxon>Nitrosococcus</taxon>
    </lineage>
</organism>